<feature type="domain" description="SpaO FliM/N C-terminal related" evidence="3">
    <location>
        <begin position="100"/>
        <end position="135"/>
    </location>
</feature>
<accession>M4ZHC7</accession>
<dbReference type="Gene3D" id="2.30.330.10">
    <property type="entry name" value="SpoA-like"/>
    <property type="match status" value="1"/>
</dbReference>
<dbReference type="PANTHER" id="PTHR30034:SF6">
    <property type="entry name" value="YOP PROTEINS TRANSLOCATION PROTEIN Q"/>
    <property type="match status" value="1"/>
</dbReference>
<dbReference type="EMBL" id="AP012603">
    <property type="protein sequence ID" value="BAM93184.1"/>
    <property type="molecule type" value="Genomic_DNA"/>
</dbReference>
<gene>
    <name evidence="4" type="ORF">S58_72200</name>
</gene>
<proteinExistence type="inferred from homology"/>
<dbReference type="Pfam" id="PF26304">
    <property type="entry name" value="FliMN_C_rel"/>
    <property type="match status" value="1"/>
</dbReference>
<comment type="similarity">
    <text evidence="1">Belongs to the FliN/MopA/SpaO family.</text>
</comment>
<dbReference type="SUPFAM" id="SSF101801">
    <property type="entry name" value="Surface presentation of antigens (SPOA)"/>
    <property type="match status" value="1"/>
</dbReference>
<dbReference type="PATRIC" id="fig|1245469.3.peg.7379"/>
<keyword evidence="5" id="KW-1185">Reference proteome</keyword>
<name>M4ZHC7_9BRAD</name>
<dbReference type="PRINTS" id="PR00956">
    <property type="entry name" value="FLGMOTORFLIN"/>
</dbReference>
<evidence type="ECO:0000313" key="5">
    <source>
        <dbReference type="Proteomes" id="UP000011841"/>
    </source>
</evidence>
<dbReference type="InterPro" id="IPR001172">
    <property type="entry name" value="FliN_T3SS_HrcQb"/>
</dbReference>
<organism evidence="4 5">
    <name type="scientific">Bradyrhizobium oligotrophicum S58</name>
    <dbReference type="NCBI Taxonomy" id="1245469"/>
    <lineage>
        <taxon>Bacteria</taxon>
        <taxon>Pseudomonadati</taxon>
        <taxon>Pseudomonadota</taxon>
        <taxon>Alphaproteobacteria</taxon>
        <taxon>Hyphomicrobiales</taxon>
        <taxon>Nitrobacteraceae</taxon>
        <taxon>Bradyrhizobium</taxon>
    </lineage>
</organism>
<sequence length="267" mass="28821">MIDATLQAIDGPPRTTLAEPDLLLLIEFACAAVLDVIEETLGLSVILTRASFDCSVPDPLGLLCRGTLGERSFSADLSLPDPYESRLADHVQALDPAPAAGVPICAAFRVGATRISARLLASLRPGDVVIIEHAMPDGRVAGVFGERRLTSCRFEGSDATVLDMLHQIRGDLHHWTAVDMTTHESVDTGADEVSLDDLQIKLLFEIGQLDIPLGELRTIAPGYVFNLGRDPRHAVEIHAGNRRIGSGEIVKIGEALGVRIKRLFNHE</sequence>
<dbReference type="GO" id="GO:0050918">
    <property type="term" value="P:positive chemotaxis"/>
    <property type="evidence" value="ECO:0007669"/>
    <property type="project" value="TreeGrafter"/>
</dbReference>
<dbReference type="GO" id="GO:0071978">
    <property type="term" value="P:bacterial-type flagellum-dependent swarming motility"/>
    <property type="evidence" value="ECO:0007669"/>
    <property type="project" value="TreeGrafter"/>
</dbReference>
<dbReference type="HOGENOM" id="CLU_1040791_0_0_5"/>
<dbReference type="InterPro" id="IPR001543">
    <property type="entry name" value="FliN-like_C"/>
</dbReference>
<dbReference type="AlphaFoldDB" id="M4ZHC7"/>
<evidence type="ECO:0000313" key="4">
    <source>
        <dbReference type="EMBL" id="BAM93184.1"/>
    </source>
</evidence>
<dbReference type="GO" id="GO:0030254">
    <property type="term" value="P:protein secretion by the type III secretion system"/>
    <property type="evidence" value="ECO:0007669"/>
    <property type="project" value="InterPro"/>
</dbReference>
<dbReference type="InterPro" id="IPR013385">
    <property type="entry name" value="T3SS_SpaO/YscQ/SpaO"/>
</dbReference>
<evidence type="ECO:0000256" key="1">
    <source>
        <dbReference type="ARBA" id="ARBA00009226"/>
    </source>
</evidence>
<dbReference type="InterPro" id="IPR036429">
    <property type="entry name" value="SpoA-like_sf"/>
</dbReference>
<dbReference type="GO" id="GO:0009425">
    <property type="term" value="C:bacterial-type flagellum basal body"/>
    <property type="evidence" value="ECO:0007669"/>
    <property type="project" value="InterPro"/>
</dbReference>
<dbReference type="GO" id="GO:0003774">
    <property type="term" value="F:cytoskeletal motor activity"/>
    <property type="evidence" value="ECO:0007669"/>
    <property type="project" value="InterPro"/>
</dbReference>
<dbReference type="NCBIfam" id="TIGR02551">
    <property type="entry name" value="SpaO_YscQ"/>
    <property type="match status" value="1"/>
</dbReference>
<dbReference type="KEGG" id="aol:S58_72200"/>
<dbReference type="PANTHER" id="PTHR30034">
    <property type="entry name" value="FLAGELLAR MOTOR SWITCH PROTEIN FLIM"/>
    <property type="match status" value="1"/>
</dbReference>
<feature type="domain" description="Flagellar motor switch protein FliN-like C-terminal" evidence="2">
    <location>
        <begin position="195"/>
        <end position="263"/>
    </location>
</feature>
<protein>
    <submittedName>
        <fullName evidence="4">Type III secretion system translocation protein, RhcQ</fullName>
    </submittedName>
</protein>
<dbReference type="STRING" id="1245469.S58_72200"/>
<reference evidence="4 5" key="1">
    <citation type="journal article" date="2013" name="Appl. Environ. Microbiol.">
        <title>Genome analysis suggests that the soil oligotrophic bacterium Agromonas oligotrophica (Bradyrhizobium oligotrophicum) is a nitrogen-fixing symbiont of Aeschynomene indica.</title>
        <authorList>
            <person name="Okubo T."/>
            <person name="Fukushima S."/>
            <person name="Itakura M."/>
            <person name="Oshima K."/>
            <person name="Longtonglang A."/>
            <person name="Teaumroong N."/>
            <person name="Mitsui H."/>
            <person name="Hattori M."/>
            <person name="Hattori R."/>
            <person name="Hattori T."/>
            <person name="Minamisawa K."/>
        </authorList>
    </citation>
    <scope>NUCLEOTIDE SEQUENCE [LARGE SCALE GENOMIC DNA]</scope>
    <source>
        <strain evidence="4 5">S58</strain>
    </source>
</reference>
<dbReference type="Pfam" id="PF01052">
    <property type="entry name" value="FliMN_C"/>
    <property type="match status" value="1"/>
</dbReference>
<evidence type="ECO:0000259" key="2">
    <source>
        <dbReference type="Pfam" id="PF01052"/>
    </source>
</evidence>
<dbReference type="eggNOG" id="COG1886">
    <property type="taxonomic scope" value="Bacteria"/>
</dbReference>
<evidence type="ECO:0000259" key="3">
    <source>
        <dbReference type="Pfam" id="PF26304"/>
    </source>
</evidence>
<dbReference type="Proteomes" id="UP000011841">
    <property type="component" value="Chromosome"/>
</dbReference>
<dbReference type="InterPro" id="IPR058805">
    <property type="entry name" value="SpaO_FliMN_C_rel"/>
</dbReference>